<feature type="compositionally biased region" description="Gly residues" evidence="1">
    <location>
        <begin position="280"/>
        <end position="290"/>
    </location>
</feature>
<feature type="compositionally biased region" description="Gly residues" evidence="1">
    <location>
        <begin position="138"/>
        <end position="152"/>
    </location>
</feature>
<protein>
    <recommendedName>
        <fullName evidence="4">PDZ domain-containing protein</fullName>
    </recommendedName>
</protein>
<organism evidence="2 3">
    <name type="scientific">Ectocarpus siliculosus</name>
    <name type="common">Brown alga</name>
    <name type="synonym">Conferva siliculosa</name>
    <dbReference type="NCBI Taxonomy" id="2880"/>
    <lineage>
        <taxon>Eukaryota</taxon>
        <taxon>Sar</taxon>
        <taxon>Stramenopiles</taxon>
        <taxon>Ochrophyta</taxon>
        <taxon>PX clade</taxon>
        <taxon>Phaeophyceae</taxon>
        <taxon>Ectocarpales</taxon>
        <taxon>Ectocarpaceae</taxon>
        <taxon>Ectocarpus</taxon>
    </lineage>
</organism>
<dbReference type="OrthoDB" id="10691923at2759"/>
<dbReference type="Gene3D" id="2.30.29.30">
    <property type="entry name" value="Pleckstrin-homology domain (PH domain)/Phosphotyrosine-binding domain (PTB)"/>
    <property type="match status" value="1"/>
</dbReference>
<evidence type="ECO:0000313" key="3">
    <source>
        <dbReference type="Proteomes" id="UP000002630"/>
    </source>
</evidence>
<evidence type="ECO:0008006" key="4">
    <source>
        <dbReference type="Google" id="ProtNLM"/>
    </source>
</evidence>
<dbReference type="AlphaFoldDB" id="D7FS10"/>
<feature type="region of interest" description="Disordered" evidence="1">
    <location>
        <begin position="107"/>
        <end position="152"/>
    </location>
</feature>
<feature type="region of interest" description="Disordered" evidence="1">
    <location>
        <begin position="274"/>
        <end position="370"/>
    </location>
</feature>
<dbReference type="InParanoid" id="D7FS10"/>
<evidence type="ECO:0000256" key="1">
    <source>
        <dbReference type="SAM" id="MobiDB-lite"/>
    </source>
</evidence>
<evidence type="ECO:0000313" key="2">
    <source>
        <dbReference type="EMBL" id="CBJ30951.1"/>
    </source>
</evidence>
<feature type="region of interest" description="Disordered" evidence="1">
    <location>
        <begin position="1"/>
        <end position="95"/>
    </location>
</feature>
<name>D7FS10_ECTSI</name>
<accession>D7FS10</accession>
<gene>
    <name evidence="2" type="ORF">Esi_0226_0028</name>
</gene>
<dbReference type="EMBL" id="FN649751">
    <property type="protein sequence ID" value="CBJ30951.1"/>
    <property type="molecule type" value="Genomic_DNA"/>
</dbReference>
<dbReference type="EMBL" id="FN648405">
    <property type="protein sequence ID" value="CBJ30951.1"/>
    <property type="molecule type" value="Genomic_DNA"/>
</dbReference>
<dbReference type="InterPro" id="IPR011993">
    <property type="entry name" value="PH-like_dom_sf"/>
</dbReference>
<reference evidence="2 3" key="1">
    <citation type="journal article" date="2010" name="Nature">
        <title>The Ectocarpus genome and the independent evolution of multicellularity in brown algae.</title>
        <authorList>
            <person name="Cock J.M."/>
            <person name="Sterck L."/>
            <person name="Rouze P."/>
            <person name="Scornet D."/>
            <person name="Allen A.E."/>
            <person name="Amoutzias G."/>
            <person name="Anthouard V."/>
            <person name="Artiguenave F."/>
            <person name="Aury J.M."/>
            <person name="Badger J.H."/>
            <person name="Beszteri B."/>
            <person name="Billiau K."/>
            <person name="Bonnet E."/>
            <person name="Bothwell J.H."/>
            <person name="Bowler C."/>
            <person name="Boyen C."/>
            <person name="Brownlee C."/>
            <person name="Carrano C.J."/>
            <person name="Charrier B."/>
            <person name="Cho G.Y."/>
            <person name="Coelho S.M."/>
            <person name="Collen J."/>
            <person name="Corre E."/>
            <person name="Da Silva C."/>
            <person name="Delage L."/>
            <person name="Delaroque N."/>
            <person name="Dittami S.M."/>
            <person name="Doulbeau S."/>
            <person name="Elias M."/>
            <person name="Farnham G."/>
            <person name="Gachon C.M."/>
            <person name="Gschloessl B."/>
            <person name="Heesch S."/>
            <person name="Jabbari K."/>
            <person name="Jubin C."/>
            <person name="Kawai H."/>
            <person name="Kimura K."/>
            <person name="Kloareg B."/>
            <person name="Kupper F.C."/>
            <person name="Lang D."/>
            <person name="Le Bail A."/>
            <person name="Leblanc C."/>
            <person name="Lerouge P."/>
            <person name="Lohr M."/>
            <person name="Lopez P.J."/>
            <person name="Martens C."/>
            <person name="Maumus F."/>
            <person name="Michel G."/>
            <person name="Miranda-Saavedra D."/>
            <person name="Morales J."/>
            <person name="Moreau H."/>
            <person name="Motomura T."/>
            <person name="Nagasato C."/>
            <person name="Napoli C.A."/>
            <person name="Nelson D.R."/>
            <person name="Nyvall-Collen P."/>
            <person name="Peters A.F."/>
            <person name="Pommier C."/>
            <person name="Potin P."/>
            <person name="Poulain J."/>
            <person name="Quesneville H."/>
            <person name="Read B."/>
            <person name="Rensing S.A."/>
            <person name="Ritter A."/>
            <person name="Rousvoal S."/>
            <person name="Samanta M."/>
            <person name="Samson G."/>
            <person name="Schroeder D.C."/>
            <person name="Segurens B."/>
            <person name="Strittmatter M."/>
            <person name="Tonon T."/>
            <person name="Tregear J.W."/>
            <person name="Valentin K."/>
            <person name="von Dassow P."/>
            <person name="Yamagishi T."/>
            <person name="Van de Peer Y."/>
            <person name="Wincker P."/>
        </authorList>
    </citation>
    <scope>NUCLEOTIDE SEQUENCE [LARGE SCALE GENOMIC DNA]</scope>
    <source>
        <strain evidence="3">Ec32 / CCAP1310/4</strain>
    </source>
</reference>
<dbReference type="SUPFAM" id="SSF50156">
    <property type="entry name" value="PDZ domain-like"/>
    <property type="match status" value="1"/>
</dbReference>
<proteinExistence type="predicted"/>
<feature type="compositionally biased region" description="Basic and acidic residues" evidence="1">
    <location>
        <begin position="42"/>
        <end position="69"/>
    </location>
</feature>
<dbReference type="InterPro" id="IPR036034">
    <property type="entry name" value="PDZ_sf"/>
</dbReference>
<dbReference type="eggNOG" id="ENOG502SEN4">
    <property type="taxonomic scope" value="Eukaryota"/>
</dbReference>
<dbReference type="Proteomes" id="UP000002630">
    <property type="component" value="Linkage Group LG26"/>
</dbReference>
<sequence length="523" mass="55031">MVVVRRKTRDSHQTPPHQSAATPPENDKAKNDDEGQDGGRIPVERQRPAVDRSVNDKVEGASKQPREEPVPTSSLRWSPRHRKMNSSTVAAEGSGERRLSLYDVLTGEAPLPPTRGGLRDTASAEAASTTRREVGRGLRSGGSGGGSGSGSGIGVVPLGGGARRASIFDRIADVVFNEEQKKQDPVDAIAVRSELEDEFRVSFREGAMGMTLSMDPDTRDAIVGKIVEQGQAFRAGIQTDDLVIGVGENTVSSYGTVLAFMNIMGRPIELHFRKSDKGSGDGGGGSGGGPISASHAGARGGGGGGSAAKPEGFRATKAGGVSKSGPIRGNLEGTRGDSLSRKLKGAAGVKSAGGIAPRSPISPRSQGKVSGFSGLGREVASSDAGFSEKMEHGVVVTKYGKKGAAAQRLLYLDGVSMSVAWRDLDARSPGHSRSSSLTNIIKGKREALALAHLLEVIAGDDPDPTRPSEKGSAMLREHCDESLLERSFALQFKERSLEMTCDSHAEMRQLVAGFRDLQKQYGR</sequence>
<keyword evidence="3" id="KW-1185">Reference proteome</keyword>